<dbReference type="eggNOG" id="ENOG5031B26">
    <property type="taxonomic scope" value="Bacteria"/>
</dbReference>
<dbReference type="HOGENOM" id="CLU_1173688_0_0_6"/>
<organism evidence="1 2">
    <name type="scientific">Thiorhodovibrio frisius</name>
    <dbReference type="NCBI Taxonomy" id="631362"/>
    <lineage>
        <taxon>Bacteria</taxon>
        <taxon>Pseudomonadati</taxon>
        <taxon>Pseudomonadota</taxon>
        <taxon>Gammaproteobacteria</taxon>
        <taxon>Chromatiales</taxon>
        <taxon>Chromatiaceae</taxon>
        <taxon>Thiorhodovibrio</taxon>
    </lineage>
</organism>
<reference evidence="1 2" key="2">
    <citation type="submission" date="2011-11" db="EMBL/GenBank/DDBJ databases">
        <authorList>
            <consortium name="US DOE Joint Genome Institute"/>
            <person name="Lucas S."/>
            <person name="Han J."/>
            <person name="Lapidus A."/>
            <person name="Cheng J.-F."/>
            <person name="Goodwin L."/>
            <person name="Pitluck S."/>
            <person name="Peters L."/>
            <person name="Ovchinnikova G."/>
            <person name="Zhang X."/>
            <person name="Detter J.C."/>
            <person name="Han C."/>
            <person name="Tapia R."/>
            <person name="Land M."/>
            <person name="Hauser L."/>
            <person name="Kyrpides N."/>
            <person name="Ivanova N."/>
            <person name="Pagani I."/>
            <person name="Vogl K."/>
            <person name="Liu Z."/>
            <person name="Overmann J."/>
            <person name="Frigaard N.-U."/>
            <person name="Bryant D."/>
            <person name="Woyke T."/>
        </authorList>
    </citation>
    <scope>NUCLEOTIDE SEQUENCE [LARGE SCALE GENOMIC DNA]</scope>
    <source>
        <strain evidence="1 2">970</strain>
    </source>
</reference>
<dbReference type="Proteomes" id="UP000002964">
    <property type="component" value="Unassembled WGS sequence"/>
</dbReference>
<evidence type="ECO:0000313" key="2">
    <source>
        <dbReference type="Proteomes" id="UP000002964"/>
    </source>
</evidence>
<dbReference type="STRING" id="631362.Thi970DRAFT_00617"/>
<dbReference type="AlphaFoldDB" id="H8YWZ4"/>
<protein>
    <submittedName>
        <fullName evidence="1">Uncharacterized protein</fullName>
    </submittedName>
</protein>
<dbReference type="OrthoDB" id="287957at2"/>
<name>H8YWZ4_9GAMM</name>
<dbReference type="RefSeq" id="WP_009147055.1">
    <property type="nucleotide sequence ID" value="NZ_CP121471.1"/>
</dbReference>
<reference evidence="2" key="1">
    <citation type="submission" date="2011-06" db="EMBL/GenBank/DDBJ databases">
        <authorList>
            <consortium name="US DOE Joint Genome Institute (JGI-PGF)"/>
            <person name="Lucas S."/>
            <person name="Han J."/>
            <person name="Lapidus A."/>
            <person name="Cheng J.-F."/>
            <person name="Goodwin L."/>
            <person name="Pitluck S."/>
            <person name="Peters L."/>
            <person name="Land M.L."/>
            <person name="Hauser L."/>
            <person name="Vogl K."/>
            <person name="Liu Z."/>
            <person name="Overmann J."/>
            <person name="Frigaard N.-U."/>
            <person name="Bryant D.A."/>
            <person name="Woyke T.J."/>
        </authorList>
    </citation>
    <scope>NUCLEOTIDE SEQUENCE [LARGE SCALE GENOMIC DNA]</scope>
    <source>
        <strain evidence="2">970</strain>
    </source>
</reference>
<gene>
    <name evidence="1" type="ORF">Thi970DRAFT_00617</name>
</gene>
<proteinExistence type="predicted"/>
<dbReference type="EMBL" id="JH603168">
    <property type="protein sequence ID" value="EIC22970.1"/>
    <property type="molecule type" value="Genomic_DNA"/>
</dbReference>
<accession>H8YWZ4</accession>
<keyword evidence="2" id="KW-1185">Reference proteome</keyword>
<evidence type="ECO:0000313" key="1">
    <source>
        <dbReference type="EMBL" id="EIC22970.1"/>
    </source>
</evidence>
<sequence length="254" mass="28276">MSGLMTGWRRPGPPQRPSAIAPSLVRVVENALSRAWRALLEEVTAGRFSLCAAKEDEITEQLQIILGELHAAESEEVRGFSEFSLGRDSKLRSHDGKHLDRQPDLTFYPLRGRIRTTNSALAGIFVECKPIDSKHPIPSTYCKEGLIRFIRGDYAWAADRALMVAYVRNHCRLPEGLLPCILKDRSLGSYQFRGVPVATTPTDHGDAVYQTIHGRTFTLTAHPAGPITLHHLWLYPAHACEETKCQSIRAPNAS</sequence>